<organism evidence="1 2">
    <name type="scientific">Pseudoalteromonas obscura</name>
    <dbReference type="NCBI Taxonomy" id="3048491"/>
    <lineage>
        <taxon>Bacteria</taxon>
        <taxon>Pseudomonadati</taxon>
        <taxon>Pseudomonadota</taxon>
        <taxon>Gammaproteobacteria</taxon>
        <taxon>Alteromonadales</taxon>
        <taxon>Pseudoalteromonadaceae</taxon>
        <taxon>Pseudoalteromonas</taxon>
    </lineage>
</organism>
<reference evidence="1 2" key="1">
    <citation type="submission" date="2023-05" db="EMBL/GenBank/DDBJ databases">
        <title>Pseudoalteromonas ardens sp. nov., Pseudoalteromonas obscura sp. nov., and Pseudoalteromonas umbrosa sp. nov., isolated from the coral Montipora capitata.</title>
        <authorList>
            <person name="Thomas E.M."/>
            <person name="Smith E.M."/>
            <person name="Papke E."/>
            <person name="Shlafstein M.D."/>
            <person name="Oline D.K."/>
            <person name="Videau P."/>
            <person name="Saw J.H."/>
            <person name="Strangman W.K."/>
            <person name="Ushijima B."/>
        </authorList>
    </citation>
    <scope>NUCLEOTIDE SEQUENCE [LARGE SCALE GENOMIC DNA]</scope>
    <source>
        <strain evidence="1 2">P94</strain>
    </source>
</reference>
<keyword evidence="2" id="KW-1185">Reference proteome</keyword>
<gene>
    <name evidence="1" type="ORF">QNM18_10875</name>
</gene>
<proteinExistence type="predicted"/>
<evidence type="ECO:0000313" key="2">
    <source>
        <dbReference type="Proteomes" id="UP001231915"/>
    </source>
</evidence>
<name>A0ABT7EKG7_9GAMM</name>
<sequence length="45" mass="5454">MRFKLDDKEWTFELIEYAQEGITVCDYEVGQSCETEMTWLFNKPE</sequence>
<protein>
    <submittedName>
        <fullName evidence="1">Uncharacterized protein</fullName>
    </submittedName>
</protein>
<dbReference type="Proteomes" id="UP001231915">
    <property type="component" value="Unassembled WGS sequence"/>
</dbReference>
<dbReference type="RefSeq" id="WP_284137208.1">
    <property type="nucleotide sequence ID" value="NZ_JASJUT010000003.1"/>
</dbReference>
<comment type="caution">
    <text evidence="1">The sequence shown here is derived from an EMBL/GenBank/DDBJ whole genome shotgun (WGS) entry which is preliminary data.</text>
</comment>
<accession>A0ABT7EKG7</accession>
<evidence type="ECO:0000313" key="1">
    <source>
        <dbReference type="EMBL" id="MDK2595549.1"/>
    </source>
</evidence>
<dbReference type="EMBL" id="JASJUT010000003">
    <property type="protein sequence ID" value="MDK2595549.1"/>
    <property type="molecule type" value="Genomic_DNA"/>
</dbReference>